<feature type="binding site" evidence="7">
    <location>
        <begin position="261"/>
        <end position="262"/>
    </location>
    <ligand>
        <name>4-CDP-2-C-methyl-D-erythritol 2-phosphate</name>
        <dbReference type="ChEBI" id="CHEBI:57919"/>
    </ligand>
</feature>
<dbReference type="InterPro" id="IPR003526">
    <property type="entry name" value="MECDP_synthase"/>
</dbReference>
<dbReference type="PANTHER" id="PTHR43181:SF1">
    <property type="entry name" value="2-C-METHYL-D-ERYTHRITOL 2,4-CYCLODIPHOSPHATE SYNTHASE, CHLOROPLASTIC"/>
    <property type="match status" value="1"/>
</dbReference>
<comment type="function">
    <text evidence="7">Bifunctional enzyme that catalyzes the formation of 4-diphosphocytidyl-2-C-methyl-D-erythritol from CTP and 2-C-methyl-D-erythritol 4-phosphate (MEP) (IspD), and catalyzes the conversion of 4-diphosphocytidyl-2-C-methyl-D-erythritol 2-phosphate (CDP-ME2P) to 2-C-methyl-D-erythritol 2,4-cyclodiphosphate (ME-CPP) with a corresponding release of cytidine 5-monophosphate (CMP) (IspF).</text>
</comment>
<comment type="similarity">
    <text evidence="8">Belongs to the IspF family.</text>
</comment>
<feature type="binding site" evidence="7">
    <location>
        <position position="366"/>
    </location>
    <ligand>
        <name>4-CDP-2-C-methyl-D-erythritol 2-phosphate</name>
        <dbReference type="ChEBI" id="CHEBI:57919"/>
    </ligand>
</feature>
<organism evidence="10 11">
    <name type="scientific">Candidatus Bandiella euplotis</name>
    <dbReference type="NCBI Taxonomy" id="1664265"/>
    <lineage>
        <taxon>Bacteria</taxon>
        <taxon>Pseudomonadati</taxon>
        <taxon>Pseudomonadota</taxon>
        <taxon>Alphaproteobacteria</taxon>
        <taxon>Rickettsiales</taxon>
        <taxon>Candidatus Midichloriaceae</taxon>
        <taxon>Candidatus Bandiella</taxon>
    </lineage>
</organism>
<feature type="binding site" evidence="7">
    <location>
        <position position="231"/>
    </location>
    <ligand>
        <name>a divalent metal cation</name>
        <dbReference type="ChEBI" id="CHEBI:60240"/>
    </ligand>
</feature>
<protein>
    <recommendedName>
        <fullName evidence="7">Bifunctional enzyme IspD/IspF</fullName>
    </recommendedName>
    <domain>
        <recommendedName>
            <fullName evidence="7">2-C-methyl-D-erythritol 4-phosphate cytidylyltransferase</fullName>
            <ecNumber evidence="7">2.7.7.60</ecNumber>
        </recommendedName>
        <alternativeName>
            <fullName evidence="7">4-diphosphocytidyl-2C-methyl-D-erythritol synthase</fullName>
        </alternativeName>
        <alternativeName>
            <fullName evidence="7">MEP cytidylyltransferase</fullName>
            <shortName evidence="7">MCT</shortName>
        </alternativeName>
    </domain>
    <domain>
        <recommendedName>
            <fullName evidence="7">2-C-methyl-D-erythritol 2,4-cyclodiphosphate synthase</fullName>
            <shortName evidence="7">MECDP-synthase</shortName>
            <shortName evidence="7">MECPP-synthase</shortName>
            <shortName evidence="7">MECPS</shortName>
            <ecNumber evidence="7">4.6.1.12</ecNumber>
        </recommendedName>
    </domain>
</protein>
<dbReference type="PROSITE" id="PS01295">
    <property type="entry name" value="ISPD"/>
    <property type="match status" value="1"/>
</dbReference>
<feature type="site" description="Transition state stabilizer" evidence="7">
    <location>
        <position position="22"/>
    </location>
</feature>
<dbReference type="EC" id="4.6.1.12" evidence="7"/>
<evidence type="ECO:0000313" key="11">
    <source>
        <dbReference type="Proteomes" id="UP001327219"/>
    </source>
</evidence>
<feature type="binding site" evidence="7">
    <location>
        <position position="233"/>
    </location>
    <ligand>
        <name>a divalent metal cation</name>
        <dbReference type="ChEBI" id="CHEBI:60240"/>
    </ligand>
</feature>
<dbReference type="EMBL" id="CP110820">
    <property type="protein sequence ID" value="WPX95947.1"/>
    <property type="molecule type" value="Genomic_DNA"/>
</dbReference>
<keyword evidence="5 7" id="KW-0456">Lyase</keyword>
<evidence type="ECO:0000256" key="1">
    <source>
        <dbReference type="ARBA" id="ARBA00022679"/>
    </source>
</evidence>
<evidence type="ECO:0000256" key="4">
    <source>
        <dbReference type="ARBA" id="ARBA00023229"/>
    </source>
</evidence>
<feature type="binding site" evidence="7">
    <location>
        <begin position="359"/>
        <end position="362"/>
    </location>
    <ligand>
        <name>4-CDP-2-C-methyl-D-erythritol 2-phosphate</name>
        <dbReference type="ChEBI" id="CHEBI:57919"/>
    </ligand>
</feature>
<feature type="site" description="Transition state stabilizer" evidence="7">
    <location>
        <position position="261"/>
    </location>
</feature>
<dbReference type="InterPro" id="IPR034683">
    <property type="entry name" value="IspD/TarI"/>
</dbReference>
<feature type="binding site" evidence="7">
    <location>
        <begin position="231"/>
        <end position="233"/>
    </location>
    <ligand>
        <name>4-CDP-2-C-methyl-D-erythritol 2-phosphate</name>
        <dbReference type="ChEBI" id="CHEBI:57919"/>
    </ligand>
</feature>
<keyword evidence="1 7" id="KW-0808">Transferase</keyword>
<evidence type="ECO:0000256" key="6">
    <source>
        <dbReference type="ARBA" id="ARBA00023268"/>
    </source>
</evidence>
<comment type="similarity">
    <text evidence="7">In the N-terminal section; belongs to the IspD/TarI cytidylyltransferase family. IspD subfamily.</text>
</comment>
<comment type="pathway">
    <text evidence="7">Isoprenoid biosynthesis; isopentenyl diphosphate biosynthesis via DXP pathway; isopentenyl diphosphate from 1-deoxy-D-xylulose 5-phosphate: step 4/6.</text>
</comment>
<dbReference type="EC" id="2.7.7.60" evidence="7"/>
<feature type="site" description="Positions MEP for the nucleophilic attack" evidence="7">
    <location>
        <position position="204"/>
    </location>
</feature>
<keyword evidence="4 7" id="KW-0414">Isoprene biosynthesis</keyword>
<dbReference type="SUPFAM" id="SSF53448">
    <property type="entry name" value="Nucleotide-diphospho-sugar transferases"/>
    <property type="match status" value="1"/>
</dbReference>
<feature type="region of interest" description="2-C-methyl-D-erythritol 4-phosphate cytidylyltransferase" evidence="7">
    <location>
        <begin position="1"/>
        <end position="224"/>
    </location>
</feature>
<dbReference type="NCBIfam" id="TIGR00151">
    <property type="entry name" value="ispF"/>
    <property type="match status" value="1"/>
</dbReference>
<evidence type="ECO:0000256" key="7">
    <source>
        <dbReference type="HAMAP-Rule" id="MF_01520"/>
    </source>
</evidence>
<dbReference type="PANTHER" id="PTHR43181">
    <property type="entry name" value="2-C-METHYL-D-ERYTHRITOL 2,4-CYCLODIPHOSPHATE SYNTHASE, CHLOROPLASTIC"/>
    <property type="match status" value="1"/>
</dbReference>
<dbReference type="CDD" id="cd00554">
    <property type="entry name" value="MECDP_synthase"/>
    <property type="match status" value="1"/>
</dbReference>
<dbReference type="InterPro" id="IPR029044">
    <property type="entry name" value="Nucleotide-diphossugar_trans"/>
</dbReference>
<dbReference type="HAMAP" id="MF_00107">
    <property type="entry name" value="IspF"/>
    <property type="match status" value="1"/>
</dbReference>
<feature type="domain" description="2-C-methyl-D-erythritol 2,4-cyclodiphosphate synthase" evidence="9">
    <location>
        <begin position="225"/>
        <end position="381"/>
    </location>
</feature>
<dbReference type="Gene3D" id="3.90.550.10">
    <property type="entry name" value="Spore Coat Polysaccharide Biosynthesis Protein SpsA, Chain A"/>
    <property type="match status" value="1"/>
</dbReference>
<evidence type="ECO:0000259" key="9">
    <source>
        <dbReference type="Pfam" id="PF02542"/>
    </source>
</evidence>
<dbReference type="InterPro" id="IPR026596">
    <property type="entry name" value="IspD/F"/>
</dbReference>
<reference evidence="10 11" key="1">
    <citation type="submission" date="2022-11" db="EMBL/GenBank/DDBJ databases">
        <title>Host association and intracellularity evolved multiple times independently in the Rickettsiales.</title>
        <authorList>
            <person name="Castelli M."/>
            <person name="Nardi T."/>
            <person name="Gammuto L."/>
            <person name="Bellinzona G."/>
            <person name="Sabaneyeva E."/>
            <person name="Potekhin A."/>
            <person name="Serra V."/>
            <person name="Petroni G."/>
            <person name="Sassera D."/>
        </authorList>
    </citation>
    <scope>NUCLEOTIDE SEQUENCE [LARGE SCALE GENOMIC DNA]</scope>
    <source>
        <strain evidence="10 11">NDG2</strain>
    </source>
</reference>
<comment type="cofactor">
    <cofactor evidence="7">
        <name>a divalent metal cation</name>
        <dbReference type="ChEBI" id="CHEBI:60240"/>
    </cofactor>
</comment>
<dbReference type="Pfam" id="PF01128">
    <property type="entry name" value="IspD"/>
    <property type="match status" value="1"/>
</dbReference>
<dbReference type="CDD" id="cd02516">
    <property type="entry name" value="CDP-ME_synthetase"/>
    <property type="match status" value="1"/>
</dbReference>
<sequence>MNNVVLIMAAGNSVRFAADLPKQYNKVNGKTLLRWAIEAFLQNKLIDKIVVVINEEHLHFYENSTEDIGNMLEYTLGGDTRKKSVASGLQYLQKFNPVNVLIHDAARPLVSQKLINRVVEGLDICEAVDVGLQAVDTIKYEKPDGIEVLEREKVYATQTPQGFKFETISTLHQNIQGDYTDDISICLENQINIKRIEGERSNIKITNWSDFEYFKFIKKENKVYRTGLGTDVHRFSEFLESDVMIKICGIEVAHNQLIIAHSDGDVGFHAITEALLGAMALGNIGQIFPDNDGRYKNMDSAHFLIYARNELRKLCCEIVNIDLTIICEKPRIMPHSQRMRKNIADVLEIEIYQVSVKATTTEKMGFLGNQNGIAAQAICTVIS</sequence>
<accession>A0ABZ0UJW3</accession>
<dbReference type="RefSeq" id="WP_323732925.1">
    <property type="nucleotide sequence ID" value="NZ_CP110820.1"/>
</dbReference>
<gene>
    <name evidence="7" type="primary">ispDF</name>
    <name evidence="10" type="ORF">Bandiella_00048</name>
</gene>
<evidence type="ECO:0000256" key="5">
    <source>
        <dbReference type="ARBA" id="ARBA00023239"/>
    </source>
</evidence>
<feature type="site" description="Positions MEP for the nucleophilic attack" evidence="7">
    <location>
        <position position="151"/>
    </location>
</feature>
<keyword evidence="3 7" id="KW-0479">Metal-binding</keyword>
<evidence type="ECO:0000256" key="8">
    <source>
        <dbReference type="RuleBase" id="RU004395"/>
    </source>
</evidence>
<comment type="catalytic activity">
    <reaction evidence="7 8">
        <text>4-CDP-2-C-methyl-D-erythritol 2-phosphate = 2-C-methyl-D-erythritol 2,4-cyclic diphosphate + CMP</text>
        <dbReference type="Rhea" id="RHEA:23864"/>
        <dbReference type="ChEBI" id="CHEBI:57919"/>
        <dbReference type="ChEBI" id="CHEBI:58483"/>
        <dbReference type="ChEBI" id="CHEBI:60377"/>
        <dbReference type="EC" id="4.6.1.12"/>
    </reaction>
</comment>
<dbReference type="InterPro" id="IPR036571">
    <property type="entry name" value="MECDP_synthase_sf"/>
</dbReference>
<comment type="catalytic activity">
    <reaction evidence="7">
        <text>2-C-methyl-D-erythritol 4-phosphate + CTP + H(+) = 4-CDP-2-C-methyl-D-erythritol + diphosphate</text>
        <dbReference type="Rhea" id="RHEA:13429"/>
        <dbReference type="ChEBI" id="CHEBI:15378"/>
        <dbReference type="ChEBI" id="CHEBI:33019"/>
        <dbReference type="ChEBI" id="CHEBI:37563"/>
        <dbReference type="ChEBI" id="CHEBI:57823"/>
        <dbReference type="ChEBI" id="CHEBI:58262"/>
        <dbReference type="EC" id="2.7.7.60"/>
    </reaction>
</comment>
<dbReference type="Gene3D" id="3.30.1330.50">
    <property type="entry name" value="2-C-methyl-D-erythritol 2,4-cyclodiphosphate synthase"/>
    <property type="match status" value="1"/>
</dbReference>
<evidence type="ECO:0000256" key="3">
    <source>
        <dbReference type="ARBA" id="ARBA00022723"/>
    </source>
</evidence>
<keyword evidence="2 7" id="KW-0548">Nucleotidyltransferase</keyword>
<feature type="site" description="Transition state stabilizer" evidence="7">
    <location>
        <position position="360"/>
    </location>
</feature>
<dbReference type="Proteomes" id="UP001327219">
    <property type="component" value="Chromosome"/>
</dbReference>
<feature type="site" description="Transition state stabilizer" evidence="7">
    <location>
        <position position="15"/>
    </location>
</feature>
<dbReference type="HAMAP" id="MF_01520">
    <property type="entry name" value="IspDF"/>
    <property type="match status" value="1"/>
</dbReference>
<dbReference type="Pfam" id="PF02542">
    <property type="entry name" value="YgbB"/>
    <property type="match status" value="1"/>
</dbReference>
<name>A0ABZ0UJW3_9RICK</name>
<feature type="binding site" evidence="7">
    <location>
        <begin position="288"/>
        <end position="292"/>
    </location>
    <ligand>
        <name>4-CDP-2-C-methyl-D-erythritol 2-phosphate</name>
        <dbReference type="ChEBI" id="CHEBI:57919"/>
    </ligand>
</feature>
<proteinExistence type="inferred from homology"/>
<dbReference type="InterPro" id="IPR018294">
    <property type="entry name" value="ISPD_synthase_CS"/>
</dbReference>
<comment type="pathway">
    <text evidence="7">Isoprenoid biosynthesis; isopentenyl diphosphate biosynthesis via DXP pathway; isopentenyl diphosphate from 1-deoxy-D-xylulose 5-phosphate: step 2/6.</text>
</comment>
<keyword evidence="11" id="KW-1185">Reference proteome</keyword>
<evidence type="ECO:0000313" key="10">
    <source>
        <dbReference type="EMBL" id="WPX95947.1"/>
    </source>
</evidence>
<feature type="binding site" evidence="7">
    <location>
        <position position="269"/>
    </location>
    <ligand>
        <name>a divalent metal cation</name>
        <dbReference type="ChEBI" id="CHEBI:60240"/>
    </ligand>
</feature>
<evidence type="ECO:0000256" key="2">
    <source>
        <dbReference type="ARBA" id="ARBA00022695"/>
    </source>
</evidence>
<comment type="similarity">
    <text evidence="7">In the C-terminal section; belongs to the IspF family.</text>
</comment>
<comment type="caution">
    <text evidence="7">Lacks conserved residue(s) required for the propagation of feature annotation.</text>
</comment>
<feature type="region of interest" description="2-C-methyl-D-erythritol 2,4-cyclodiphosphate synthase" evidence="7">
    <location>
        <begin position="225"/>
        <end position="383"/>
    </location>
</feature>
<dbReference type="SUPFAM" id="SSF69765">
    <property type="entry name" value="IpsF-like"/>
    <property type="match status" value="1"/>
</dbReference>
<keyword evidence="6 7" id="KW-0511">Multifunctional enzyme</keyword>